<reference evidence="3" key="1">
    <citation type="submission" date="2013-09" db="EMBL/GenBank/DDBJ databases">
        <title>The Genome Sequence of Anopheles culicifacies species A.</title>
        <authorList>
            <consortium name="The Broad Institute Genomics Platform"/>
            <person name="Neafsey D.E."/>
            <person name="Besansky N."/>
            <person name="Howell P."/>
            <person name="Walton C."/>
            <person name="Young S.K."/>
            <person name="Zeng Q."/>
            <person name="Gargeya S."/>
            <person name="Fitzgerald M."/>
            <person name="Haas B."/>
            <person name="Abouelleil A."/>
            <person name="Allen A.W."/>
            <person name="Alvarado L."/>
            <person name="Arachchi H.M."/>
            <person name="Berlin A.M."/>
            <person name="Chapman S.B."/>
            <person name="Gainer-Dewar J."/>
            <person name="Goldberg J."/>
            <person name="Griggs A."/>
            <person name="Gujja S."/>
            <person name="Hansen M."/>
            <person name="Howarth C."/>
            <person name="Imamovic A."/>
            <person name="Ireland A."/>
            <person name="Larimer J."/>
            <person name="McCowan C."/>
            <person name="Murphy C."/>
            <person name="Pearson M."/>
            <person name="Poon T.W."/>
            <person name="Priest M."/>
            <person name="Roberts A."/>
            <person name="Saif S."/>
            <person name="Shea T."/>
            <person name="Sisk P."/>
            <person name="Sykes S."/>
            <person name="Wortman J."/>
            <person name="Nusbaum C."/>
            <person name="Birren B."/>
        </authorList>
    </citation>
    <scope>NUCLEOTIDE SEQUENCE [LARGE SCALE GENOMIC DNA]</scope>
    <source>
        <strain evidence="3">A-37</strain>
    </source>
</reference>
<proteinExistence type="predicted"/>
<evidence type="ECO:0000313" key="3">
    <source>
        <dbReference type="Proteomes" id="UP000075883"/>
    </source>
</evidence>
<reference evidence="2" key="2">
    <citation type="submission" date="2020-05" db="UniProtKB">
        <authorList>
            <consortium name="EnsemblMetazoa"/>
        </authorList>
    </citation>
    <scope>IDENTIFICATION</scope>
    <source>
        <strain evidence="2">A-37</strain>
    </source>
</reference>
<dbReference type="Proteomes" id="UP000075883">
    <property type="component" value="Unassembled WGS sequence"/>
</dbReference>
<evidence type="ECO:0000313" key="2">
    <source>
        <dbReference type="EnsemblMetazoa" id="ACUA006388-PA"/>
    </source>
</evidence>
<accession>A0A182M0E0</accession>
<organism evidence="2 3">
    <name type="scientific">Anopheles culicifacies</name>
    <dbReference type="NCBI Taxonomy" id="139723"/>
    <lineage>
        <taxon>Eukaryota</taxon>
        <taxon>Metazoa</taxon>
        <taxon>Ecdysozoa</taxon>
        <taxon>Arthropoda</taxon>
        <taxon>Hexapoda</taxon>
        <taxon>Insecta</taxon>
        <taxon>Pterygota</taxon>
        <taxon>Neoptera</taxon>
        <taxon>Endopterygota</taxon>
        <taxon>Diptera</taxon>
        <taxon>Nematocera</taxon>
        <taxon>Culicoidea</taxon>
        <taxon>Culicidae</taxon>
        <taxon>Anophelinae</taxon>
        <taxon>Anopheles</taxon>
        <taxon>culicifacies species complex</taxon>
    </lineage>
</organism>
<dbReference type="AlphaFoldDB" id="A0A182M0E0"/>
<keyword evidence="3" id="KW-1185">Reference proteome</keyword>
<dbReference type="EnsemblMetazoa" id="ACUA006388-RA">
    <property type="protein sequence ID" value="ACUA006388-PA"/>
    <property type="gene ID" value="ACUA006388"/>
</dbReference>
<dbReference type="VEuPathDB" id="VectorBase:ACUA006388"/>
<feature type="compositionally biased region" description="Basic and acidic residues" evidence="1">
    <location>
        <begin position="10"/>
        <end position="25"/>
    </location>
</feature>
<dbReference type="EMBL" id="AXCM01000740">
    <property type="status" value="NOT_ANNOTATED_CDS"/>
    <property type="molecule type" value="Genomic_DNA"/>
</dbReference>
<name>A0A182M0E0_9DIPT</name>
<evidence type="ECO:0000256" key="1">
    <source>
        <dbReference type="SAM" id="MobiDB-lite"/>
    </source>
</evidence>
<protein>
    <submittedName>
        <fullName evidence="2">Uncharacterized protein</fullName>
    </submittedName>
</protein>
<feature type="region of interest" description="Disordered" evidence="1">
    <location>
        <begin position="1"/>
        <end position="26"/>
    </location>
</feature>
<sequence>MTNLAGGREVPGKDMEHSRELKRWEQSSPLGRRPRYTAIVCWQASANIGRLLETASGDVSFTWQRLPFRRQTFIFIRLSLGGGSSVAFIICSNHQPKTILQ</sequence>